<feature type="domain" description="DUF2062" evidence="3">
    <location>
        <begin position="254"/>
        <end position="374"/>
    </location>
</feature>
<dbReference type="PANTHER" id="PTHR48090:SF7">
    <property type="entry name" value="RFBJ PROTEIN"/>
    <property type="match status" value="1"/>
</dbReference>
<evidence type="ECO:0000259" key="2">
    <source>
        <dbReference type="Pfam" id="PF00535"/>
    </source>
</evidence>
<name>A0A7C9IP48_9BACT</name>
<dbReference type="EMBL" id="WVUD01000043">
    <property type="protein sequence ID" value="MYL84806.1"/>
    <property type="molecule type" value="Genomic_DNA"/>
</dbReference>
<keyword evidence="1" id="KW-0812">Transmembrane</keyword>
<dbReference type="InterPro" id="IPR001173">
    <property type="entry name" value="Glyco_trans_2-like"/>
</dbReference>
<evidence type="ECO:0000313" key="5">
    <source>
        <dbReference type="Proteomes" id="UP000482487"/>
    </source>
</evidence>
<reference evidence="4 5" key="1">
    <citation type="submission" date="2020-01" db="EMBL/GenBank/DDBJ databases">
        <title>Genome sequence of Desulfovibrio aerotolerans DSM 16695(T).</title>
        <authorList>
            <person name="Karnachuk O."/>
            <person name="Avakyan M."/>
            <person name="Mardanov A."/>
            <person name="Kadnikov V."/>
            <person name="Ravin N."/>
        </authorList>
    </citation>
    <scope>NUCLEOTIDE SEQUENCE [LARGE SCALE GENOMIC DNA]</scope>
    <source>
        <strain evidence="4 5">DSM 16695</strain>
    </source>
</reference>
<accession>A0A7C9IP48</accession>
<dbReference type="AlphaFoldDB" id="A0A7C9IP48"/>
<keyword evidence="1" id="KW-0472">Membrane</keyword>
<dbReference type="Proteomes" id="UP000482487">
    <property type="component" value="Unassembled WGS sequence"/>
</dbReference>
<dbReference type="SUPFAM" id="SSF53448">
    <property type="entry name" value="Nucleotide-diphospho-sugar transferases"/>
    <property type="match status" value="1"/>
</dbReference>
<keyword evidence="1" id="KW-1133">Transmembrane helix</keyword>
<proteinExistence type="predicted"/>
<dbReference type="InterPro" id="IPR029044">
    <property type="entry name" value="Nucleotide-diphossugar_trans"/>
</dbReference>
<sequence>MINNLRVCILIPVYNHGATLRTVVTQALAIHPYVLVVDDGSSDGGGATLADLPIILKRHPENRGKGVAIMTGAAEAVRLGYTHMITLDADGQHDPRDVAMFLPIIDAAPMAIIVGARDFNIPNVPRSSRFGRRFSNFWLRVQTGQILDDVQSGFRAYPLNVLLALDLGETRYSFEVEVLVRAAWAGFPLCEVPISVYYPPRHARISHFDAFWDNVRISRLNTKLTIRAMMPLPQQKLCLNRTGSVSAIHPLRSLHLLLAERETPINLARSVAFGVLVGALPLPGLSCIIILLASGYLALNKYAALAANQLCIPPFVQAACVMTGFYFQHGRWLTEFSVQTLGYQAGQRLFDWILGSLVVAPVLALAIGLLVYLLALPIRYSLKGNP</sequence>
<dbReference type="PANTHER" id="PTHR48090">
    <property type="entry name" value="UNDECAPRENYL-PHOSPHATE 4-DEOXY-4-FORMAMIDO-L-ARABINOSE TRANSFERASE-RELATED"/>
    <property type="match status" value="1"/>
</dbReference>
<feature type="transmembrane region" description="Helical" evidence="1">
    <location>
        <begin position="271"/>
        <end position="298"/>
    </location>
</feature>
<evidence type="ECO:0000313" key="4">
    <source>
        <dbReference type="EMBL" id="MYL84806.1"/>
    </source>
</evidence>
<feature type="transmembrane region" description="Helical" evidence="1">
    <location>
        <begin position="310"/>
        <end position="329"/>
    </location>
</feature>
<dbReference type="InterPro" id="IPR050256">
    <property type="entry name" value="Glycosyltransferase_2"/>
</dbReference>
<feature type="domain" description="Glycosyltransferase 2-like" evidence="2">
    <location>
        <begin position="8"/>
        <end position="132"/>
    </location>
</feature>
<dbReference type="Pfam" id="PF00535">
    <property type="entry name" value="Glycos_transf_2"/>
    <property type="match status" value="1"/>
</dbReference>
<keyword evidence="5" id="KW-1185">Reference proteome</keyword>
<dbReference type="CDD" id="cd04179">
    <property type="entry name" value="DPM_DPG-synthase_like"/>
    <property type="match status" value="1"/>
</dbReference>
<dbReference type="OrthoDB" id="9810303at2"/>
<evidence type="ECO:0000256" key="1">
    <source>
        <dbReference type="SAM" id="Phobius"/>
    </source>
</evidence>
<protein>
    <submittedName>
        <fullName evidence="4">DUF2062 domain-containing protein</fullName>
    </submittedName>
</protein>
<dbReference type="RefSeq" id="WP_160963167.1">
    <property type="nucleotide sequence ID" value="NZ_WVUD01000043.1"/>
</dbReference>
<feature type="transmembrane region" description="Helical" evidence="1">
    <location>
        <begin position="349"/>
        <end position="375"/>
    </location>
</feature>
<dbReference type="Gene3D" id="3.90.550.10">
    <property type="entry name" value="Spore Coat Polysaccharide Biosynthesis Protein SpsA, Chain A"/>
    <property type="match status" value="1"/>
</dbReference>
<evidence type="ECO:0000259" key="3">
    <source>
        <dbReference type="Pfam" id="PF09835"/>
    </source>
</evidence>
<gene>
    <name evidence="4" type="ORF">GTA51_16960</name>
</gene>
<organism evidence="4 5">
    <name type="scientific">Solidesulfovibrio aerotolerans</name>
    <dbReference type="NCBI Taxonomy" id="295255"/>
    <lineage>
        <taxon>Bacteria</taxon>
        <taxon>Pseudomonadati</taxon>
        <taxon>Thermodesulfobacteriota</taxon>
        <taxon>Desulfovibrionia</taxon>
        <taxon>Desulfovibrionales</taxon>
        <taxon>Desulfovibrionaceae</taxon>
        <taxon>Solidesulfovibrio</taxon>
    </lineage>
</organism>
<comment type="caution">
    <text evidence="4">The sequence shown here is derived from an EMBL/GenBank/DDBJ whole genome shotgun (WGS) entry which is preliminary data.</text>
</comment>
<dbReference type="Pfam" id="PF09835">
    <property type="entry name" value="DUF2062"/>
    <property type="match status" value="1"/>
</dbReference>
<dbReference type="InterPro" id="IPR018639">
    <property type="entry name" value="DUF2062"/>
</dbReference>